<gene>
    <name evidence="1" type="ORF">HPB49_021970</name>
</gene>
<evidence type="ECO:0000313" key="2">
    <source>
        <dbReference type="Proteomes" id="UP000821865"/>
    </source>
</evidence>
<accession>A0ACB8CZU0</accession>
<protein>
    <submittedName>
        <fullName evidence="1">Uncharacterized protein</fullName>
    </submittedName>
</protein>
<dbReference type="EMBL" id="CM023473">
    <property type="protein sequence ID" value="KAH7954830.1"/>
    <property type="molecule type" value="Genomic_DNA"/>
</dbReference>
<sequence>MQSMLIAVEHPATNLQLQGSLYYATQMVRTAWVEVKAVYARNCFRKVGFVDAPDAEPDASKEDKSIDDLWQHLVSSDMGGWDVGWDNFVSADNNADVMEPCMDDGIAFKVRGISDA</sequence>
<organism evidence="1 2">
    <name type="scientific">Dermacentor silvarum</name>
    <name type="common">Tick</name>
    <dbReference type="NCBI Taxonomy" id="543639"/>
    <lineage>
        <taxon>Eukaryota</taxon>
        <taxon>Metazoa</taxon>
        <taxon>Ecdysozoa</taxon>
        <taxon>Arthropoda</taxon>
        <taxon>Chelicerata</taxon>
        <taxon>Arachnida</taxon>
        <taxon>Acari</taxon>
        <taxon>Parasitiformes</taxon>
        <taxon>Ixodida</taxon>
        <taxon>Ixodoidea</taxon>
        <taxon>Ixodidae</taxon>
        <taxon>Rhipicephalinae</taxon>
        <taxon>Dermacentor</taxon>
    </lineage>
</organism>
<dbReference type="Proteomes" id="UP000821865">
    <property type="component" value="Chromosome 4"/>
</dbReference>
<keyword evidence="2" id="KW-1185">Reference proteome</keyword>
<proteinExistence type="predicted"/>
<reference evidence="1" key="1">
    <citation type="submission" date="2020-05" db="EMBL/GenBank/DDBJ databases">
        <title>Large-scale comparative analyses of tick genomes elucidate their genetic diversity and vector capacities.</title>
        <authorList>
            <person name="Jia N."/>
            <person name="Wang J."/>
            <person name="Shi W."/>
            <person name="Du L."/>
            <person name="Sun Y."/>
            <person name="Zhan W."/>
            <person name="Jiang J."/>
            <person name="Wang Q."/>
            <person name="Zhang B."/>
            <person name="Ji P."/>
            <person name="Sakyi L.B."/>
            <person name="Cui X."/>
            <person name="Yuan T."/>
            <person name="Jiang B."/>
            <person name="Yang W."/>
            <person name="Lam T.T.-Y."/>
            <person name="Chang Q."/>
            <person name="Ding S."/>
            <person name="Wang X."/>
            <person name="Zhu J."/>
            <person name="Ruan X."/>
            <person name="Zhao L."/>
            <person name="Wei J."/>
            <person name="Que T."/>
            <person name="Du C."/>
            <person name="Cheng J."/>
            <person name="Dai P."/>
            <person name="Han X."/>
            <person name="Huang E."/>
            <person name="Gao Y."/>
            <person name="Liu J."/>
            <person name="Shao H."/>
            <person name="Ye R."/>
            <person name="Li L."/>
            <person name="Wei W."/>
            <person name="Wang X."/>
            <person name="Wang C."/>
            <person name="Yang T."/>
            <person name="Huo Q."/>
            <person name="Li W."/>
            <person name="Guo W."/>
            <person name="Chen H."/>
            <person name="Zhou L."/>
            <person name="Ni X."/>
            <person name="Tian J."/>
            <person name="Zhou Y."/>
            <person name="Sheng Y."/>
            <person name="Liu T."/>
            <person name="Pan Y."/>
            <person name="Xia L."/>
            <person name="Li J."/>
            <person name="Zhao F."/>
            <person name="Cao W."/>
        </authorList>
    </citation>
    <scope>NUCLEOTIDE SEQUENCE</scope>
    <source>
        <strain evidence="1">Dsil-2018</strain>
    </source>
</reference>
<evidence type="ECO:0000313" key="1">
    <source>
        <dbReference type="EMBL" id="KAH7954830.1"/>
    </source>
</evidence>
<name>A0ACB8CZU0_DERSI</name>
<comment type="caution">
    <text evidence="1">The sequence shown here is derived from an EMBL/GenBank/DDBJ whole genome shotgun (WGS) entry which is preliminary data.</text>
</comment>